<dbReference type="GO" id="GO:0006508">
    <property type="term" value="P:proteolysis"/>
    <property type="evidence" value="ECO:0007669"/>
    <property type="project" value="InterPro"/>
</dbReference>
<keyword evidence="1" id="KW-0378">Hydrolase</keyword>
<accession>D7UZN5</accession>
<evidence type="ECO:0000313" key="3">
    <source>
        <dbReference type="EMBL" id="EFI82880.1"/>
    </source>
</evidence>
<dbReference type="SUPFAM" id="SSF53474">
    <property type="entry name" value="alpha/beta-Hydrolases"/>
    <property type="match status" value="1"/>
</dbReference>
<evidence type="ECO:0000259" key="2">
    <source>
        <dbReference type="Pfam" id="PF00326"/>
    </source>
</evidence>
<dbReference type="Pfam" id="PF00326">
    <property type="entry name" value="Peptidase_S9"/>
    <property type="match status" value="1"/>
</dbReference>
<dbReference type="Proteomes" id="UP000010119">
    <property type="component" value="Unassembled WGS sequence"/>
</dbReference>
<name>D7UZN5_LISGR</name>
<dbReference type="STRING" id="525367.HMPREF0556_11565"/>
<organism evidence="3 4">
    <name type="scientific">Listeria grayi DSM 20601</name>
    <dbReference type="NCBI Taxonomy" id="525367"/>
    <lineage>
        <taxon>Bacteria</taxon>
        <taxon>Bacillati</taxon>
        <taxon>Bacillota</taxon>
        <taxon>Bacilli</taxon>
        <taxon>Bacillales</taxon>
        <taxon>Listeriaceae</taxon>
        <taxon>Listeria</taxon>
    </lineage>
</organism>
<dbReference type="GO" id="GO:0052689">
    <property type="term" value="F:carboxylic ester hydrolase activity"/>
    <property type="evidence" value="ECO:0007669"/>
    <property type="project" value="UniProtKB-ARBA"/>
</dbReference>
<protein>
    <recommendedName>
        <fullName evidence="2">Peptidase S9 prolyl oligopeptidase catalytic domain-containing protein</fullName>
    </recommendedName>
</protein>
<evidence type="ECO:0000313" key="4">
    <source>
        <dbReference type="Proteomes" id="UP000010119"/>
    </source>
</evidence>
<dbReference type="EMBL" id="ACCR02000005">
    <property type="protein sequence ID" value="EFI82880.1"/>
    <property type="molecule type" value="Genomic_DNA"/>
</dbReference>
<dbReference type="NCBIfam" id="NF007857">
    <property type="entry name" value="PRK10566.1"/>
    <property type="match status" value="1"/>
</dbReference>
<evidence type="ECO:0000256" key="1">
    <source>
        <dbReference type="ARBA" id="ARBA00022801"/>
    </source>
</evidence>
<proteinExistence type="predicted"/>
<dbReference type="eggNOG" id="COG1073">
    <property type="taxonomic scope" value="Bacteria"/>
</dbReference>
<dbReference type="GO" id="GO:0008236">
    <property type="term" value="F:serine-type peptidase activity"/>
    <property type="evidence" value="ECO:0007669"/>
    <property type="project" value="InterPro"/>
</dbReference>
<feature type="domain" description="Peptidase S9 prolyl oligopeptidase catalytic" evidence="2">
    <location>
        <begin position="90"/>
        <end position="254"/>
    </location>
</feature>
<keyword evidence="4" id="KW-1185">Reference proteome</keyword>
<dbReference type="PANTHER" id="PTHR22946:SF9">
    <property type="entry name" value="POLYKETIDE TRANSFERASE AF380"/>
    <property type="match status" value="1"/>
</dbReference>
<dbReference type="PANTHER" id="PTHR22946">
    <property type="entry name" value="DIENELACTONE HYDROLASE DOMAIN-CONTAINING PROTEIN-RELATED"/>
    <property type="match status" value="1"/>
</dbReference>
<dbReference type="InterPro" id="IPR050261">
    <property type="entry name" value="FrsA_esterase"/>
</dbReference>
<dbReference type="AlphaFoldDB" id="D7UZN5"/>
<gene>
    <name evidence="3" type="ORF">HMPREF0556_11565</name>
</gene>
<comment type="caution">
    <text evidence="3">The sequence shown here is derived from an EMBL/GenBank/DDBJ whole genome shotgun (WGS) entry which is preliminary data.</text>
</comment>
<reference evidence="3" key="1">
    <citation type="submission" date="2010-06" db="EMBL/GenBank/DDBJ databases">
        <authorList>
            <person name="Muzny D."/>
            <person name="Qin X."/>
            <person name="Buhay C."/>
            <person name="Dugan-Rocha S."/>
            <person name="Ding Y."/>
            <person name="Chen G."/>
            <person name="Hawes A."/>
            <person name="Holder M."/>
            <person name="Jhangiani S."/>
            <person name="Johnson A."/>
            <person name="Khan Z."/>
            <person name="Li Z."/>
            <person name="Liu W."/>
            <person name="Liu X."/>
            <person name="Perez L."/>
            <person name="Shen H."/>
            <person name="Wang Q."/>
            <person name="Watt J."/>
            <person name="Xi L."/>
            <person name="Xin Y."/>
            <person name="Zhou J."/>
            <person name="Deng J."/>
            <person name="Jiang H."/>
            <person name="Liu Y."/>
            <person name="Qu J."/>
            <person name="Song X.-Z."/>
            <person name="Zhang L."/>
            <person name="Villasana D."/>
            <person name="Johnson A."/>
            <person name="Liu J."/>
            <person name="Liyanage D."/>
            <person name="Lorensuhewa L."/>
            <person name="Robinson T."/>
            <person name="Song A."/>
            <person name="Song B.-B."/>
            <person name="Dinh H."/>
            <person name="Thornton R."/>
            <person name="Coyle M."/>
            <person name="Francisco L."/>
            <person name="Jackson L."/>
            <person name="Javaid M."/>
            <person name="Korchina V."/>
            <person name="Kovar C."/>
            <person name="Mata R."/>
            <person name="Mathew T."/>
            <person name="Ngo R."/>
            <person name="Nguyen L."/>
            <person name="Nguyen N."/>
            <person name="Okwuonu G."/>
            <person name="Ongeri F."/>
            <person name="Pham C."/>
            <person name="Simmons D."/>
            <person name="Wilczek-Boney K."/>
            <person name="Hale W."/>
            <person name="Jakkamsetti A."/>
            <person name="Pham P."/>
            <person name="Ruth R."/>
            <person name="San Lucas F."/>
            <person name="Warren J."/>
            <person name="Zhang J."/>
            <person name="Zhao Z."/>
            <person name="Zhou C."/>
            <person name="Zhu D."/>
            <person name="Lee S."/>
            <person name="Bess C."/>
            <person name="Blankenburg K."/>
            <person name="Forbes L."/>
            <person name="Fu Q."/>
            <person name="Gubbala S."/>
            <person name="Hirani K."/>
            <person name="Jayaseelan J.C."/>
            <person name="Lara F."/>
            <person name="Munidasa M."/>
            <person name="Palculict T."/>
            <person name="Patil S."/>
            <person name="Pu L.-L."/>
            <person name="Saada N."/>
            <person name="Tang L."/>
            <person name="Weissenberger G."/>
            <person name="Zhu Y."/>
            <person name="Hemphill L."/>
            <person name="Shang Y."/>
            <person name="Youmans B."/>
            <person name="Ayvaz T."/>
            <person name="Ross M."/>
            <person name="Santibanez J."/>
            <person name="Aqrawi P."/>
            <person name="Gross S."/>
            <person name="Joshi V."/>
            <person name="Fowler G."/>
            <person name="Nazareth L."/>
            <person name="Reid J."/>
            <person name="Worley K."/>
            <person name="Petrosino J."/>
            <person name="Highlander S."/>
            <person name="Gibbs R."/>
        </authorList>
    </citation>
    <scope>NUCLEOTIDE SEQUENCE [LARGE SCALE GENOMIC DNA]</scope>
    <source>
        <strain evidence="3">DSM 20601</strain>
    </source>
</reference>
<dbReference type="InterPro" id="IPR001375">
    <property type="entry name" value="Peptidase_S9_cat"/>
</dbReference>
<dbReference type="Gene3D" id="3.40.50.1820">
    <property type="entry name" value="alpha/beta hydrolase"/>
    <property type="match status" value="1"/>
</dbReference>
<dbReference type="HOGENOM" id="CLU_094948_1_0_9"/>
<dbReference type="InterPro" id="IPR029058">
    <property type="entry name" value="AB_hydrolase_fold"/>
</dbReference>
<sequence length="255" mass="28929">MQEMIEIKHEQVGNVPYLNVYQAEQEQKRLPTVFFYHGFQSQKELYLHYGYYLAEKGFRVILPEAAYHGERKGDAGTLEQTHFFWDAIQGNIDEFAALKESLIQSGQTDIARIGVGGVSMGAITSLGILNRYEDIHAVVSLMGSAYYVDYAKQLSEIAASQGITFPYSVEERIAQLAPYDLTKRLDRIGDRPVLLWHGKKDDVVPYIYSERLYQSLVEQQLADNVEFISDENAKHKVTLAGIEKTVAFFTEQLGS</sequence>